<keyword evidence="1" id="KW-0239">DNA-directed DNA polymerase</keyword>
<reference evidence="1 2" key="1">
    <citation type="journal article" date="2023" name="Science">
        <title>Complex scaffold remodeling in plant triterpene biosynthesis.</title>
        <authorList>
            <person name="De La Pena R."/>
            <person name="Hodgson H."/>
            <person name="Liu J.C."/>
            <person name="Stephenson M.J."/>
            <person name="Martin A.C."/>
            <person name="Owen C."/>
            <person name="Harkess A."/>
            <person name="Leebens-Mack J."/>
            <person name="Jimenez L.E."/>
            <person name="Osbourn A."/>
            <person name="Sattely E.S."/>
        </authorList>
    </citation>
    <scope>NUCLEOTIDE SEQUENCE [LARGE SCALE GENOMIC DNA]</scope>
    <source>
        <strain evidence="2">cv. JPN11</strain>
        <tissue evidence="1">Leaf</tissue>
    </source>
</reference>
<dbReference type="EMBL" id="CM051403">
    <property type="protein sequence ID" value="KAJ4708787.1"/>
    <property type="molecule type" value="Genomic_DNA"/>
</dbReference>
<evidence type="ECO:0000313" key="2">
    <source>
        <dbReference type="Proteomes" id="UP001164539"/>
    </source>
</evidence>
<protein>
    <submittedName>
        <fullName evidence="1">DNA-directed DNA polymerase</fullName>
    </submittedName>
</protein>
<proteinExistence type="predicted"/>
<evidence type="ECO:0000313" key="1">
    <source>
        <dbReference type="EMBL" id="KAJ4708787.1"/>
    </source>
</evidence>
<organism evidence="1 2">
    <name type="scientific">Melia azedarach</name>
    <name type="common">Chinaberry tree</name>
    <dbReference type="NCBI Taxonomy" id="155640"/>
    <lineage>
        <taxon>Eukaryota</taxon>
        <taxon>Viridiplantae</taxon>
        <taxon>Streptophyta</taxon>
        <taxon>Embryophyta</taxon>
        <taxon>Tracheophyta</taxon>
        <taxon>Spermatophyta</taxon>
        <taxon>Magnoliopsida</taxon>
        <taxon>eudicotyledons</taxon>
        <taxon>Gunneridae</taxon>
        <taxon>Pentapetalae</taxon>
        <taxon>rosids</taxon>
        <taxon>malvids</taxon>
        <taxon>Sapindales</taxon>
        <taxon>Meliaceae</taxon>
        <taxon>Melia</taxon>
    </lineage>
</organism>
<gene>
    <name evidence="1" type="ORF">OWV82_018676</name>
</gene>
<sequence length="415" mass="47818">MRRTRSLELVAFDPKIERTLHHLRRERRNRATNMAEERDQNPLPPQPQQQPRALCDYFRSVVSDNYSGIRRQAINANNFELKPALINMVQQNQYGGLSHEDPNIHLAMFLEVCDTVMMNGVDQYLIRMRLFTLSLRDKARAKEAYDLLKEMACSNYQWPSKRSIGMRAARVHEVDQMAALSAQVAALLNQIKNFTTREASSSKDKAMAASSSCVDDGFEQEQCQYINNRNYNFRPSNNLPTHYHPRLLNHENFSYGNASNAMLPPQPTGFQQQPMVKKKPSLEDLLSIFIVETRNQFNKNKARLDNIETHMVNIGATVKSLESGKELEPLKCKENEVKENKMKESDVIGKKVEEEALKEVSKPHGISFSDNPPIITPPLPFPQRFQKKKLGTQFSKFLEMFRKLHFNIPFADAFE</sequence>
<dbReference type="Proteomes" id="UP001164539">
    <property type="component" value="Chromosome 10"/>
</dbReference>
<name>A0ACC1XBL7_MELAZ</name>
<comment type="caution">
    <text evidence="1">The sequence shown here is derived from an EMBL/GenBank/DDBJ whole genome shotgun (WGS) entry which is preliminary data.</text>
</comment>
<keyword evidence="1" id="KW-0808">Transferase</keyword>
<keyword evidence="2" id="KW-1185">Reference proteome</keyword>
<accession>A0ACC1XBL7</accession>
<keyword evidence="1" id="KW-0548">Nucleotidyltransferase</keyword>